<evidence type="ECO:0000256" key="2">
    <source>
        <dbReference type="PROSITE-ProRule" id="PRU00335"/>
    </source>
</evidence>
<evidence type="ECO:0000313" key="4">
    <source>
        <dbReference type="EMBL" id="SCY10209.1"/>
    </source>
</evidence>
<dbReference type="Pfam" id="PF00440">
    <property type="entry name" value="TetR_N"/>
    <property type="match status" value="1"/>
</dbReference>
<dbReference type="PRINTS" id="PR00455">
    <property type="entry name" value="HTHTETR"/>
</dbReference>
<dbReference type="PANTHER" id="PTHR43479">
    <property type="entry name" value="ACREF/ENVCD OPERON REPRESSOR-RELATED"/>
    <property type="match status" value="1"/>
</dbReference>
<feature type="DNA-binding region" description="H-T-H motif" evidence="2">
    <location>
        <begin position="30"/>
        <end position="49"/>
    </location>
</feature>
<dbReference type="Gene3D" id="1.10.357.10">
    <property type="entry name" value="Tetracycline Repressor, domain 2"/>
    <property type="match status" value="1"/>
</dbReference>
<dbReference type="InterPro" id="IPR050624">
    <property type="entry name" value="HTH-type_Tx_Regulator"/>
</dbReference>
<dbReference type="EMBL" id="FMUQ01000011">
    <property type="protein sequence ID" value="SCY10209.1"/>
    <property type="molecule type" value="Genomic_DNA"/>
</dbReference>
<dbReference type="Proteomes" id="UP000199588">
    <property type="component" value="Unassembled WGS sequence"/>
</dbReference>
<accession>A0A1G5D5U0</accession>
<reference evidence="4 5" key="1">
    <citation type="submission" date="2016-10" db="EMBL/GenBank/DDBJ databases">
        <authorList>
            <person name="Varghese N."/>
            <person name="Submissions S."/>
        </authorList>
    </citation>
    <scope>NUCLEOTIDE SEQUENCE [LARGE SCALE GENOMIC DNA]</scope>
    <source>
        <strain evidence="4 5">DSM 22022</strain>
    </source>
</reference>
<evidence type="ECO:0000256" key="1">
    <source>
        <dbReference type="ARBA" id="ARBA00023125"/>
    </source>
</evidence>
<protein>
    <submittedName>
        <fullName evidence="4">Transcriptional regulator, TetR family</fullName>
    </submittedName>
</protein>
<dbReference type="InterPro" id="IPR001647">
    <property type="entry name" value="HTH_TetR"/>
</dbReference>
<dbReference type="SUPFAM" id="SSF46689">
    <property type="entry name" value="Homeodomain-like"/>
    <property type="match status" value="1"/>
</dbReference>
<evidence type="ECO:0000259" key="3">
    <source>
        <dbReference type="PROSITE" id="PS50977"/>
    </source>
</evidence>
<dbReference type="PROSITE" id="PS50977">
    <property type="entry name" value="HTH_TETR_2"/>
    <property type="match status" value="1"/>
</dbReference>
<proteinExistence type="predicted"/>
<feature type="domain" description="HTH tetR-type" evidence="3">
    <location>
        <begin position="7"/>
        <end position="67"/>
    </location>
</feature>
<keyword evidence="1 2" id="KW-0238">DNA-binding</keyword>
<evidence type="ECO:0000313" key="5">
    <source>
        <dbReference type="Proteomes" id="UP000199588"/>
    </source>
</evidence>
<gene>
    <name evidence="4" type="ORF">SAMN02910354_01479</name>
</gene>
<organism evidence="4 5">
    <name type="scientific">Basfia succiniciproducens</name>
    <dbReference type="NCBI Taxonomy" id="653940"/>
    <lineage>
        <taxon>Bacteria</taxon>
        <taxon>Pseudomonadati</taxon>
        <taxon>Pseudomonadota</taxon>
        <taxon>Gammaproteobacteria</taxon>
        <taxon>Pasteurellales</taxon>
        <taxon>Pasteurellaceae</taxon>
        <taxon>Basfia</taxon>
    </lineage>
</organism>
<sequence length="170" mass="19834">MKKNLNFVVKESITEALLRLMAKKNFDEINITAITELAGVSRISFYRNFDSKEDVLIKYMYVRAKELYKPFESQDVSVRDKLIGMFKSIEGMEDIINLLYAQNLSHIFLQYFNFVRGAKPEQENLDAYQNSIVVGVCFGALDEWIKRGRQETPEQMVDLLQNVIWGFVKE</sequence>
<dbReference type="PANTHER" id="PTHR43479:SF11">
    <property type="entry name" value="ACREF_ENVCD OPERON REPRESSOR-RELATED"/>
    <property type="match status" value="1"/>
</dbReference>
<dbReference type="InterPro" id="IPR009057">
    <property type="entry name" value="Homeodomain-like_sf"/>
</dbReference>
<dbReference type="RefSeq" id="WP_011201362.1">
    <property type="nucleotide sequence ID" value="NZ_CP015031.1"/>
</dbReference>
<name>A0A1G5D5U0_9PAST</name>
<dbReference type="InterPro" id="IPR039532">
    <property type="entry name" value="TetR_C_Firmicutes"/>
</dbReference>
<keyword evidence="5" id="KW-1185">Reference proteome</keyword>
<comment type="caution">
    <text evidence="4">The sequence shown here is derived from an EMBL/GenBank/DDBJ whole genome shotgun (WGS) entry which is preliminary data.</text>
</comment>
<dbReference type="Pfam" id="PF14278">
    <property type="entry name" value="TetR_C_8"/>
    <property type="match status" value="1"/>
</dbReference>